<dbReference type="Gene3D" id="3.10.50.40">
    <property type="match status" value="1"/>
</dbReference>
<dbReference type="Gene3D" id="1.10.4030.10">
    <property type="entry name" value="Porin chaperone SurA, peptide-binding domain"/>
    <property type="match status" value="1"/>
</dbReference>
<dbReference type="GO" id="GO:0003755">
    <property type="term" value="F:peptidyl-prolyl cis-trans isomerase activity"/>
    <property type="evidence" value="ECO:0007669"/>
    <property type="project" value="InterPro"/>
</dbReference>
<evidence type="ECO:0000313" key="12">
    <source>
        <dbReference type="EMBL" id="VAW91460.1"/>
    </source>
</evidence>
<dbReference type="InterPro" id="IPR052029">
    <property type="entry name" value="PpiD_chaperone"/>
</dbReference>
<dbReference type="InterPro" id="IPR023058">
    <property type="entry name" value="PPIase_PpiC_CS"/>
</dbReference>
<reference evidence="12" key="1">
    <citation type="submission" date="2018-06" db="EMBL/GenBank/DDBJ databases">
        <authorList>
            <person name="Zhirakovskaya E."/>
        </authorList>
    </citation>
    <scope>NUCLEOTIDE SEQUENCE</scope>
</reference>
<dbReference type="InterPro" id="IPR046357">
    <property type="entry name" value="PPIase_dom_sf"/>
</dbReference>
<keyword evidence="7" id="KW-0143">Chaperone</keyword>
<evidence type="ECO:0000256" key="8">
    <source>
        <dbReference type="ARBA" id="ARBA00038408"/>
    </source>
</evidence>
<evidence type="ECO:0000256" key="3">
    <source>
        <dbReference type="ARBA" id="ARBA00022519"/>
    </source>
</evidence>
<keyword evidence="3" id="KW-0997">Cell inner membrane</keyword>
<name>A0A3B0ZQG6_9ZZZZ</name>
<dbReference type="Pfam" id="PF13624">
    <property type="entry name" value="SurA_N_3"/>
    <property type="match status" value="1"/>
</dbReference>
<protein>
    <recommendedName>
        <fullName evidence="9">Periplasmic chaperone PpiD</fullName>
    </recommendedName>
    <alternativeName>
        <fullName evidence="10">Periplasmic folding chaperone</fullName>
    </alternativeName>
</protein>
<evidence type="ECO:0000256" key="2">
    <source>
        <dbReference type="ARBA" id="ARBA00022475"/>
    </source>
</evidence>
<keyword evidence="6" id="KW-0472">Membrane</keyword>
<dbReference type="EMBL" id="UOFT01000011">
    <property type="protein sequence ID" value="VAW91460.1"/>
    <property type="molecule type" value="Genomic_DNA"/>
</dbReference>
<evidence type="ECO:0000256" key="6">
    <source>
        <dbReference type="ARBA" id="ARBA00023136"/>
    </source>
</evidence>
<sequence length="623" mass="69270">MWGIVGLIIVPFALFGVQDYITGGAKTVPAVVNGYEISSAQLTRAVQARKQQLEQQLGSSYNPDFFPTDMLRQQVLDELIARQLISEFTVNSNMSASPQQVFADIKQVPQFKDASGNFSAKIYTRALKGAGRDKAVFEANIARDFVLNQLREGVFNSTFVLPYEVQQTQNLLNQQREIGYLTFAKLQYKKNKDISEEALKKYYKSHLNAYRTQEKVNIEYVELDINAVAAKIEIEDKAIADYYESNISHYTEKDYPAALVMINNVRRRIDNGESFEALAKKLSADKLSGKKGGDIGFISKGIMDKAFDAVAFKLKKGEISKPVKDKFGYHLIKLVEIKGDERQVKHIQIKAVDKSKDLNVTLRAQIKAELQLQEAEKNFFEDVEKFSTLAYENSGSLEAVAAGLDLDIKSSGLVLRQGLKGILSSPQVSSAIYSKQVLSDHKNSEVIELKDTHMIVVRVKEHQPAAQKVFEDVKADVAKKVTLEQQTNAMKADVNAAFQKLTSGSKGNELAAQYKNSKWVVGEFVSRRSARQSGIPVAIIQQSFSLPRPAADKPSIGIADLPTGDQAIVVVSAIKDVNQTDTAESSAIREQLQKINQNVEYLGFEQYLKDNADISINLGKDTD</sequence>
<evidence type="ECO:0000256" key="4">
    <source>
        <dbReference type="ARBA" id="ARBA00022692"/>
    </source>
</evidence>
<keyword evidence="2" id="KW-1003">Cell membrane</keyword>
<keyword evidence="4" id="KW-0812">Transmembrane</keyword>
<evidence type="ECO:0000256" key="9">
    <source>
        <dbReference type="ARBA" id="ARBA00040743"/>
    </source>
</evidence>
<evidence type="ECO:0000256" key="5">
    <source>
        <dbReference type="ARBA" id="ARBA00022989"/>
    </source>
</evidence>
<dbReference type="InterPro" id="IPR027304">
    <property type="entry name" value="Trigger_fact/SurA_dom_sf"/>
</dbReference>
<organism evidence="12">
    <name type="scientific">hydrothermal vent metagenome</name>
    <dbReference type="NCBI Taxonomy" id="652676"/>
    <lineage>
        <taxon>unclassified sequences</taxon>
        <taxon>metagenomes</taxon>
        <taxon>ecological metagenomes</taxon>
    </lineage>
</organism>
<dbReference type="PROSITE" id="PS50198">
    <property type="entry name" value="PPIC_PPIASE_2"/>
    <property type="match status" value="1"/>
</dbReference>
<comment type="subcellular location">
    <subcellularLocation>
        <location evidence="1">Cell inner membrane</location>
        <topology evidence="1">Single-pass type II membrane protein</topology>
        <orientation evidence="1">Periplasmic side</orientation>
    </subcellularLocation>
</comment>
<evidence type="ECO:0000256" key="10">
    <source>
        <dbReference type="ARBA" id="ARBA00042775"/>
    </source>
</evidence>
<evidence type="ECO:0000256" key="7">
    <source>
        <dbReference type="ARBA" id="ARBA00023186"/>
    </source>
</evidence>
<dbReference type="PANTHER" id="PTHR47529:SF1">
    <property type="entry name" value="PERIPLASMIC CHAPERONE PPID"/>
    <property type="match status" value="1"/>
</dbReference>
<dbReference type="Pfam" id="PF00639">
    <property type="entry name" value="Rotamase"/>
    <property type="match status" value="1"/>
</dbReference>
<accession>A0A3B0ZQG6</accession>
<keyword evidence="5" id="KW-1133">Transmembrane helix</keyword>
<evidence type="ECO:0000256" key="1">
    <source>
        <dbReference type="ARBA" id="ARBA00004382"/>
    </source>
</evidence>
<dbReference type="PANTHER" id="PTHR47529">
    <property type="entry name" value="PEPTIDYL-PROLYL CIS-TRANS ISOMERASE D"/>
    <property type="match status" value="1"/>
</dbReference>
<evidence type="ECO:0000259" key="11">
    <source>
        <dbReference type="PROSITE" id="PS50198"/>
    </source>
</evidence>
<dbReference type="InterPro" id="IPR000297">
    <property type="entry name" value="PPIase_PpiC"/>
</dbReference>
<dbReference type="GO" id="GO:0005886">
    <property type="term" value="C:plasma membrane"/>
    <property type="evidence" value="ECO:0007669"/>
    <property type="project" value="UniProtKB-SubCell"/>
</dbReference>
<gene>
    <name evidence="12" type="ORF">MNBD_GAMMA23-1012</name>
</gene>
<dbReference type="AlphaFoldDB" id="A0A3B0ZQG6"/>
<comment type="similarity">
    <text evidence="8">Belongs to the PpiD chaperone family.</text>
</comment>
<feature type="domain" description="PpiC" evidence="11">
    <location>
        <begin position="242"/>
        <end position="336"/>
    </location>
</feature>
<dbReference type="PROSITE" id="PS01096">
    <property type="entry name" value="PPIC_PPIASE_1"/>
    <property type="match status" value="1"/>
</dbReference>
<proteinExistence type="inferred from homology"/>
<dbReference type="SUPFAM" id="SSF109998">
    <property type="entry name" value="Triger factor/SurA peptide-binding domain-like"/>
    <property type="match status" value="1"/>
</dbReference>
<dbReference type="SUPFAM" id="SSF54534">
    <property type="entry name" value="FKBP-like"/>
    <property type="match status" value="1"/>
</dbReference>